<comment type="caution">
    <text evidence="1">The sequence shown here is derived from an EMBL/GenBank/DDBJ whole genome shotgun (WGS) entry which is preliminary data.</text>
</comment>
<organism evidence="1">
    <name type="scientific">marine sediment metagenome</name>
    <dbReference type="NCBI Taxonomy" id="412755"/>
    <lineage>
        <taxon>unclassified sequences</taxon>
        <taxon>metagenomes</taxon>
        <taxon>ecological metagenomes</taxon>
    </lineage>
</organism>
<accession>A0A0F9GJ22</accession>
<dbReference type="AlphaFoldDB" id="A0A0F9GJ22"/>
<dbReference type="EMBL" id="LAZR01026206">
    <property type="protein sequence ID" value="KKL69445.1"/>
    <property type="molecule type" value="Genomic_DNA"/>
</dbReference>
<proteinExistence type="predicted"/>
<reference evidence="1" key="1">
    <citation type="journal article" date="2015" name="Nature">
        <title>Complex archaea that bridge the gap between prokaryotes and eukaryotes.</title>
        <authorList>
            <person name="Spang A."/>
            <person name="Saw J.H."/>
            <person name="Jorgensen S.L."/>
            <person name="Zaremba-Niedzwiedzka K."/>
            <person name="Martijn J."/>
            <person name="Lind A.E."/>
            <person name="van Eijk R."/>
            <person name="Schleper C."/>
            <person name="Guy L."/>
            <person name="Ettema T.J."/>
        </authorList>
    </citation>
    <scope>NUCLEOTIDE SEQUENCE</scope>
</reference>
<gene>
    <name evidence="1" type="ORF">LCGC14_2114850</name>
</gene>
<evidence type="ECO:0000313" key="1">
    <source>
        <dbReference type="EMBL" id="KKL69445.1"/>
    </source>
</evidence>
<sequence>MNNYFKKRIYLLRRQKGCCPIANAKGQWAKPAEIHHRLSNSKVNKKLYPLFIDSVWNLYCVNWDWHMMYPSFGKITVLEASKREKFLQRHIKMAKYLNMEYEYGLPGVFIK</sequence>
<name>A0A0F9GJ22_9ZZZZ</name>
<protein>
    <submittedName>
        <fullName evidence="1">Uncharacterized protein</fullName>
    </submittedName>
</protein>